<keyword evidence="5 11" id="KW-0436">Ligase</keyword>
<comment type="pathway">
    <text evidence="1 11">Purine metabolism; IMP biosynthesis via de novo pathway; 5-amino-1-(5-phospho-D-ribosyl)imidazole-4-carboxamide from 5-amino-1-(5-phospho-D-ribosyl)imidazole-4-carboxylate: step 1/2.</text>
</comment>
<dbReference type="InterPro" id="IPR028923">
    <property type="entry name" value="SAICAR_synt/ADE2_N"/>
</dbReference>
<keyword evidence="6 11" id="KW-0547">Nucleotide-binding</keyword>
<dbReference type="PROSITE" id="PS01058">
    <property type="entry name" value="SAICAR_SYNTHETASE_2"/>
    <property type="match status" value="1"/>
</dbReference>
<dbReference type="PANTHER" id="PTHR43599:SF3">
    <property type="entry name" value="SI:DKEY-6E2.2"/>
    <property type="match status" value="1"/>
</dbReference>
<proteinExistence type="inferred from homology"/>
<dbReference type="PANTHER" id="PTHR43599">
    <property type="entry name" value="MULTIFUNCTIONAL PROTEIN ADE2"/>
    <property type="match status" value="1"/>
</dbReference>
<dbReference type="SUPFAM" id="SSF56104">
    <property type="entry name" value="SAICAR synthase-like"/>
    <property type="match status" value="1"/>
</dbReference>
<comment type="caution">
    <text evidence="13">The sequence shown here is derived from an EMBL/GenBank/DDBJ whole genome shotgun (WGS) entry which is preliminary data.</text>
</comment>
<dbReference type="PROSITE" id="PS01057">
    <property type="entry name" value="SAICAR_SYNTHETASE_1"/>
    <property type="match status" value="1"/>
</dbReference>
<feature type="domain" description="SAICAR synthetase/ADE2 N-terminal" evidence="12">
    <location>
        <begin position="7"/>
        <end position="231"/>
    </location>
</feature>
<evidence type="ECO:0000256" key="2">
    <source>
        <dbReference type="ARBA" id="ARBA00010190"/>
    </source>
</evidence>
<evidence type="ECO:0000256" key="1">
    <source>
        <dbReference type="ARBA" id="ARBA00004672"/>
    </source>
</evidence>
<evidence type="ECO:0000256" key="10">
    <source>
        <dbReference type="ARBA" id="ARBA00048475"/>
    </source>
</evidence>
<dbReference type="InterPro" id="IPR050089">
    <property type="entry name" value="SAICAR_synthetase"/>
</dbReference>
<dbReference type="InterPro" id="IPR001636">
    <property type="entry name" value="SAICAR_synth"/>
</dbReference>
<evidence type="ECO:0000256" key="5">
    <source>
        <dbReference type="ARBA" id="ARBA00022598"/>
    </source>
</evidence>
<gene>
    <name evidence="11" type="primary">purC</name>
    <name evidence="13" type="ORF">OW763_07625</name>
</gene>
<dbReference type="Gene3D" id="3.30.200.20">
    <property type="entry name" value="Phosphorylase Kinase, domain 1"/>
    <property type="match status" value="1"/>
</dbReference>
<dbReference type="NCBIfam" id="TIGR00081">
    <property type="entry name" value="purC"/>
    <property type="match status" value="1"/>
</dbReference>
<evidence type="ECO:0000259" key="12">
    <source>
        <dbReference type="Pfam" id="PF01259"/>
    </source>
</evidence>
<dbReference type="CDD" id="cd01415">
    <property type="entry name" value="SAICAR_synt_PurC"/>
    <property type="match status" value="1"/>
</dbReference>
<keyword evidence="14" id="KW-1185">Reference proteome</keyword>
<dbReference type="InterPro" id="IPR033934">
    <property type="entry name" value="SAICAR_synt_PurC"/>
</dbReference>
<protein>
    <recommendedName>
        <fullName evidence="4 11">Phosphoribosylaminoimidazole-succinocarboxamide synthase</fullName>
        <ecNumber evidence="3 11">6.3.2.6</ecNumber>
    </recommendedName>
    <alternativeName>
        <fullName evidence="9 11">SAICAR synthetase</fullName>
    </alternativeName>
</protein>
<evidence type="ECO:0000256" key="7">
    <source>
        <dbReference type="ARBA" id="ARBA00022755"/>
    </source>
</evidence>
<dbReference type="Proteomes" id="UP001078443">
    <property type="component" value="Unassembled WGS sequence"/>
</dbReference>
<evidence type="ECO:0000256" key="9">
    <source>
        <dbReference type="ARBA" id="ARBA00030409"/>
    </source>
</evidence>
<dbReference type="EMBL" id="JAPQER010000002">
    <property type="protein sequence ID" value="MCY6484224.1"/>
    <property type="molecule type" value="Genomic_DNA"/>
</dbReference>
<evidence type="ECO:0000256" key="11">
    <source>
        <dbReference type="HAMAP-Rule" id="MF_00137"/>
    </source>
</evidence>
<comment type="catalytic activity">
    <reaction evidence="10 11">
        <text>5-amino-1-(5-phospho-D-ribosyl)imidazole-4-carboxylate + L-aspartate + ATP = (2S)-2-[5-amino-1-(5-phospho-beta-D-ribosyl)imidazole-4-carboxamido]succinate + ADP + phosphate + 2 H(+)</text>
        <dbReference type="Rhea" id="RHEA:22628"/>
        <dbReference type="ChEBI" id="CHEBI:15378"/>
        <dbReference type="ChEBI" id="CHEBI:29991"/>
        <dbReference type="ChEBI" id="CHEBI:30616"/>
        <dbReference type="ChEBI" id="CHEBI:43474"/>
        <dbReference type="ChEBI" id="CHEBI:58443"/>
        <dbReference type="ChEBI" id="CHEBI:77657"/>
        <dbReference type="ChEBI" id="CHEBI:456216"/>
        <dbReference type="EC" id="6.3.2.6"/>
    </reaction>
</comment>
<keyword evidence="8 11" id="KW-0067">ATP-binding</keyword>
<evidence type="ECO:0000313" key="14">
    <source>
        <dbReference type="Proteomes" id="UP001078443"/>
    </source>
</evidence>
<reference evidence="13" key="1">
    <citation type="submission" date="2022-12" db="EMBL/GenBank/DDBJ databases">
        <authorList>
            <person name="Wang J."/>
        </authorList>
    </citation>
    <scope>NUCLEOTIDE SEQUENCE</scope>
    <source>
        <strain evidence="13">HY-45-18</strain>
    </source>
</reference>
<dbReference type="EC" id="6.3.2.6" evidence="3 11"/>
<name>A0ABT4CZ21_9CLOT</name>
<comment type="similarity">
    <text evidence="2 11">Belongs to the SAICAR synthetase family.</text>
</comment>
<dbReference type="HAMAP" id="MF_00137">
    <property type="entry name" value="SAICAR_synth"/>
    <property type="match status" value="1"/>
</dbReference>
<sequence length="241" mass="27817">MMDRNMLYEGKAKKVYEGDDESHVIIYYKDDATAFNGVKKSQISNKGILNNSITSMIFELLHEHGIKTHFEKKLNEREQLCKKVEIVPLEVIVRNTAAGSMAKRLGIEEGMELKTPVFEISYKNDELGDPLINDYHAVALGITTFEELKNIYDVTAKINEILKKFFIKQNIKLIDFKIEFGRFNGEVILADEISPDTCRFWDAVTNEKLDKDRFRRDLGDVEEAYVEILKRIDNAQLTIDN</sequence>
<evidence type="ECO:0000256" key="8">
    <source>
        <dbReference type="ARBA" id="ARBA00022840"/>
    </source>
</evidence>
<keyword evidence="7 11" id="KW-0658">Purine biosynthesis</keyword>
<dbReference type="GO" id="GO:0004639">
    <property type="term" value="F:phosphoribosylaminoimidazolesuccinocarboxamide synthase activity"/>
    <property type="evidence" value="ECO:0007669"/>
    <property type="project" value="UniProtKB-EC"/>
</dbReference>
<evidence type="ECO:0000256" key="3">
    <source>
        <dbReference type="ARBA" id="ARBA00012217"/>
    </source>
</evidence>
<dbReference type="Pfam" id="PF01259">
    <property type="entry name" value="SAICAR_synt"/>
    <property type="match status" value="1"/>
</dbReference>
<evidence type="ECO:0000256" key="6">
    <source>
        <dbReference type="ARBA" id="ARBA00022741"/>
    </source>
</evidence>
<dbReference type="Gene3D" id="3.30.470.20">
    <property type="entry name" value="ATP-grasp fold, B domain"/>
    <property type="match status" value="1"/>
</dbReference>
<evidence type="ECO:0000256" key="4">
    <source>
        <dbReference type="ARBA" id="ARBA00016460"/>
    </source>
</evidence>
<organism evidence="13 14">
    <name type="scientific">Clostridium aestuarii</name>
    <dbReference type="NCBI Taxonomy" id="338193"/>
    <lineage>
        <taxon>Bacteria</taxon>
        <taxon>Bacillati</taxon>
        <taxon>Bacillota</taxon>
        <taxon>Clostridia</taxon>
        <taxon>Eubacteriales</taxon>
        <taxon>Clostridiaceae</taxon>
        <taxon>Clostridium</taxon>
    </lineage>
</organism>
<evidence type="ECO:0000313" key="13">
    <source>
        <dbReference type="EMBL" id="MCY6484224.1"/>
    </source>
</evidence>
<accession>A0ABT4CZ21</accession>
<dbReference type="InterPro" id="IPR018236">
    <property type="entry name" value="SAICAR_synthetase_CS"/>
</dbReference>